<feature type="region of interest" description="Disordered" evidence="1">
    <location>
        <begin position="45"/>
        <end position="72"/>
    </location>
</feature>
<organism evidence="2 3">
    <name type="scientific">Saccharothrix espanaensis (strain ATCC 51144 / DSM 44229 / JCM 9112 / NBRC 15066 / NRRL 15764)</name>
    <dbReference type="NCBI Taxonomy" id="1179773"/>
    <lineage>
        <taxon>Bacteria</taxon>
        <taxon>Bacillati</taxon>
        <taxon>Actinomycetota</taxon>
        <taxon>Actinomycetes</taxon>
        <taxon>Pseudonocardiales</taxon>
        <taxon>Pseudonocardiaceae</taxon>
        <taxon>Saccharothrix</taxon>
    </lineage>
</organism>
<evidence type="ECO:0000313" key="2">
    <source>
        <dbReference type="EMBL" id="CCH31803.1"/>
    </source>
</evidence>
<dbReference type="AlphaFoldDB" id="K0K5H0"/>
<keyword evidence="3" id="KW-1185">Reference proteome</keyword>
<dbReference type="EMBL" id="HE804045">
    <property type="protein sequence ID" value="CCH31803.1"/>
    <property type="molecule type" value="Genomic_DNA"/>
</dbReference>
<feature type="compositionally biased region" description="Basic and acidic residues" evidence="1">
    <location>
        <begin position="9"/>
        <end position="29"/>
    </location>
</feature>
<dbReference type="Proteomes" id="UP000006281">
    <property type="component" value="Chromosome"/>
</dbReference>
<reference evidence="2 3" key="1">
    <citation type="journal article" date="2012" name="BMC Genomics">
        <title>Complete genome sequence of Saccharothrix espanaensis DSM 44229T and comparison to the other completely sequenced Pseudonocardiaceae.</title>
        <authorList>
            <person name="Strobel T."/>
            <person name="Al-Dilaimi A."/>
            <person name="Blom J."/>
            <person name="Gessner A."/>
            <person name="Kalinowski J."/>
            <person name="Luzhetska M."/>
            <person name="Puhler A."/>
            <person name="Szczepanowski R."/>
            <person name="Bechthold A."/>
            <person name="Ruckert C."/>
        </authorList>
    </citation>
    <scope>NUCLEOTIDE SEQUENCE [LARGE SCALE GENOMIC DNA]</scope>
    <source>
        <strain evidence="3">ATCC 51144 / DSM 44229 / JCM 9112 / NBRC 15066 / NRRL 15764</strain>
    </source>
</reference>
<evidence type="ECO:0000313" key="3">
    <source>
        <dbReference type="Proteomes" id="UP000006281"/>
    </source>
</evidence>
<feature type="region of interest" description="Disordered" evidence="1">
    <location>
        <begin position="1"/>
        <end position="29"/>
    </location>
</feature>
<proteinExistence type="predicted"/>
<accession>K0K5H0</accession>
<gene>
    <name evidence="2" type="ordered locus">BN6_45230</name>
</gene>
<evidence type="ECO:0000256" key="1">
    <source>
        <dbReference type="SAM" id="MobiDB-lite"/>
    </source>
</evidence>
<sequence>MRGCRAHRGGGDEADGFRAARTGLREPAGKDQVITVWQKRKDIHYSRQSRRDLRASAPRSYDRVQRDVNRVA</sequence>
<dbReference type="HOGENOM" id="CLU_2719916_0_0_11"/>
<dbReference type="STRING" id="1179773.BN6_45230"/>
<protein>
    <submittedName>
        <fullName evidence="2">Uncharacterized protein</fullName>
    </submittedName>
</protein>
<name>K0K5H0_SACES</name>
<dbReference type="KEGG" id="sesp:BN6_45230"/>